<reference evidence="1 2" key="2">
    <citation type="journal article" date="2005" name="Science">
        <title>The genome of the African trypanosome Trypanosoma brucei.</title>
        <authorList>
            <person name="Berriman M."/>
            <person name="Ghedin E."/>
            <person name="Hertz-Fowler C."/>
            <person name="Blandin G."/>
            <person name="Renauld H."/>
            <person name="Bartholomeu D.C."/>
            <person name="Lennard N.J."/>
            <person name="Caler E."/>
            <person name="Hamlin N.E."/>
            <person name="Haas B."/>
            <person name="Bohme U."/>
            <person name="Hannick L."/>
            <person name="Aslett M.A."/>
            <person name="Shallom J."/>
            <person name="Marcello L."/>
            <person name="Hou L."/>
            <person name="Wickstead B."/>
            <person name="Alsmark U.C."/>
            <person name="Arrowsmith C."/>
            <person name="Atkin R.J."/>
            <person name="Barron A.J."/>
            <person name="Bringaud F."/>
            <person name="Brooks K."/>
            <person name="Carrington M."/>
            <person name="Cherevach I."/>
            <person name="Chillingworth T.J."/>
            <person name="Churcher C."/>
            <person name="Clark L.N."/>
            <person name="Corton C.H."/>
            <person name="Cronin A."/>
            <person name="Davies R.M."/>
            <person name="Doggett J."/>
            <person name="Djikeng A."/>
            <person name="Feldblyum T."/>
            <person name="Field M.C."/>
            <person name="Fraser A."/>
            <person name="Goodhead I."/>
            <person name="Hance Z."/>
            <person name="Harper D."/>
            <person name="Harris B.R."/>
            <person name="Hauser H."/>
            <person name="Hostetler J."/>
            <person name="Ivens A."/>
            <person name="Jagels K."/>
            <person name="Johnson D."/>
            <person name="Johnson J."/>
            <person name="Jones K."/>
            <person name="Kerhornou A.X."/>
            <person name="Koo H."/>
            <person name="Larke N."/>
            <person name="Landfear S."/>
            <person name="Larkin C."/>
            <person name="Leech V."/>
            <person name="Line A."/>
            <person name="Lord A."/>
            <person name="Macleod A."/>
            <person name="Mooney P.J."/>
            <person name="Moule S."/>
            <person name="Martin D.M."/>
            <person name="Morgan G.W."/>
            <person name="Mungall K."/>
            <person name="Norbertczak H."/>
            <person name="Ormond D."/>
            <person name="Pai G."/>
            <person name="Peacock C.S."/>
            <person name="Peterson J."/>
            <person name="Quail M.A."/>
            <person name="Rabbinowitsch E."/>
            <person name="Rajandream M.A."/>
            <person name="Reitter C."/>
            <person name="Salzberg S.L."/>
            <person name="Sanders M."/>
            <person name="Schobel S."/>
            <person name="Sharp S."/>
            <person name="Simmonds M."/>
            <person name="Simpson A.J."/>
            <person name="Tallon L."/>
            <person name="Turner C.M."/>
            <person name="Tait A."/>
            <person name="Tivey A.R."/>
            <person name="Van Aken S."/>
            <person name="Walker D."/>
            <person name="Wanless D."/>
            <person name="Wang S."/>
            <person name="White B."/>
            <person name="White O."/>
            <person name="Whitehead S."/>
            <person name="Woodward J."/>
            <person name="Wortman J."/>
            <person name="Adams M.D."/>
            <person name="Embley T.M."/>
            <person name="Gull K."/>
            <person name="Ullu E."/>
            <person name="Barry J.D."/>
            <person name="Fairlamb A.H."/>
            <person name="Opperdoes F."/>
            <person name="Barrell B.G."/>
            <person name="Donelson J.E."/>
            <person name="Hall N."/>
            <person name="Fraser C.M."/>
            <person name="Melville S.E."/>
            <person name="El-Sayed N.M."/>
        </authorList>
    </citation>
    <scope>NUCLEOTIDE SEQUENCE [LARGE SCALE GENOMIC DNA]</scope>
    <source>
        <strain evidence="1 2">927/4 GUTat10.1</strain>
    </source>
</reference>
<dbReference type="eggNOG" id="ENOG502QUKZ">
    <property type="taxonomic scope" value="Eukaryota"/>
</dbReference>
<dbReference type="InParanoid" id="Q382F3"/>
<reference evidence="1 2" key="1">
    <citation type="journal article" date="2005" name="Science">
        <title>Comparative genomics of trypanosomatid parasitic protozoa.</title>
        <authorList>
            <person name="El-Sayed N.M."/>
            <person name="Myler P.J."/>
            <person name="Blandin G."/>
            <person name="Berriman M."/>
            <person name="Crabtree J."/>
            <person name="Aggarwal G."/>
            <person name="Caler E."/>
            <person name="Renauld H."/>
            <person name="Worthey E.A."/>
            <person name="Hertz-Fowler C."/>
            <person name="Ghedin E."/>
            <person name="Peacock C."/>
            <person name="Bartholomeu D.C."/>
            <person name="Haas B.J."/>
            <person name="Tran A.N."/>
            <person name="Wortman J.R."/>
            <person name="Alsmark U.C."/>
            <person name="Angiuoli S."/>
            <person name="Anupama A."/>
            <person name="Badger J."/>
            <person name="Bringaud F."/>
            <person name="Cadag E."/>
            <person name="Carlton J.M."/>
            <person name="Cerqueira G.C."/>
            <person name="Creasy T."/>
            <person name="Delcher A.L."/>
            <person name="Djikeng A."/>
            <person name="Embley T.M."/>
            <person name="Hauser C."/>
            <person name="Ivens A.C."/>
            <person name="Kummerfeld S.K."/>
            <person name="Pereira-Leal J.B."/>
            <person name="Nilsson D."/>
            <person name="Peterson J."/>
            <person name="Salzberg S.L."/>
            <person name="Shallom J."/>
            <person name="Silva J.C."/>
            <person name="Sundaram J."/>
            <person name="Westenberger S."/>
            <person name="White O."/>
            <person name="Melville S.E."/>
            <person name="Donelson J.E."/>
            <person name="Andersson B."/>
            <person name="Stuart K.D."/>
            <person name="Hall N."/>
        </authorList>
    </citation>
    <scope>NUCLEOTIDE SEQUENCE [LARGE SCALE GENOMIC DNA]</scope>
    <source>
        <strain evidence="1 2">927/4 GUTat10.1</strain>
    </source>
</reference>
<evidence type="ECO:0000313" key="1">
    <source>
        <dbReference type="EMBL" id="EAN80328.1"/>
    </source>
</evidence>
<dbReference type="EMBL" id="CH464491">
    <property type="protein sequence ID" value="EAN80328.1"/>
    <property type="molecule type" value="Genomic_DNA"/>
</dbReference>
<dbReference type="PaxDb" id="5691-EAN80328"/>
<accession>Q382F3</accession>
<dbReference type="Proteomes" id="UP000008524">
    <property type="component" value="Chromosome 11"/>
</dbReference>
<gene>
    <name evidence="1" type="ORF">Tb11.01.5400</name>
</gene>
<dbReference type="GO" id="GO:0005737">
    <property type="term" value="C:cytoplasm"/>
    <property type="evidence" value="ECO:0006056"/>
    <property type="project" value="Others"/>
</dbReference>
<dbReference type="RefSeq" id="XP_829440.1">
    <property type="nucleotide sequence ID" value="XM_824347.1"/>
</dbReference>
<dbReference type="GeneID" id="3665148"/>
<proteinExistence type="predicted"/>
<dbReference type="KEGG" id="tbr:Tb11.01.5400"/>
<dbReference type="AlphaFoldDB" id="Q382F3"/>
<sequence length="720" mass="82092">MSYLPFLAYFSFPRHSRVRVTRHICMSFIGRRSPMGSLDRAAQTAMAIELGASFDPFDGVGANEVGQVRLRWWADHVEQELDANRSPFVAAEILLKQMNEYGNSSDELEELLLATILPVLSRCTSYLGTYGDVFNKALNEVIPAIMFTRTLATSHGEVLQRRSYAECFASILCKFQYHVKLSYSLNRRATLEDSVMTRVVRRLDNLWMRMCFRAWRALRNSVATTKRSFQRLANRGAALTVVPGHIRMWRRHAHYVTLKEKLSKHTALNQELDNLYAAEQAAKSSHESIIQEVEEKNRLISLTTERCMEAEARLGELQSLMEETTSSLEGHWKQWKIAINCLFGDGRDSLPPVHGNLRSDLQSIAQNITDTALLFLKEAKKRKWKMEKSTIAQYVNQMGLEKCENQQTGLDDIISTLSRVCKPVMPPLRLLDLIREDQEKYDLTIKFLSCVNGGGHCSLFMNGHTLDDDELSVEGVRDFGVKMVSHVTEGVGSFQVCPDANEDYLKAIQTCLAADELTKVHDYLSRVFFALATGGLPLNREKIERCIDNLVEPHHRQVVHALYPSQGIKNFADLRSYLTRVSNFCLCTITTLVECIENHYDADPKEDLFSVLFEEDVVTFFEEHEKDIHRLFGMFRDKRFPMLLSKSLIKPFLVEKFNLLDSEVDTLFQLGATPEKITRDEFKNFLTVLAAFYTPSPFVPPVKKLASVIMQCSVSSKDEA</sequence>
<dbReference type="GO" id="GO:0031981">
    <property type="term" value="C:nuclear lumen"/>
    <property type="evidence" value="ECO:0006056"/>
    <property type="project" value="Others"/>
</dbReference>
<dbReference type="OrthoDB" id="239776at2759"/>
<keyword evidence="2" id="KW-1185">Reference proteome</keyword>
<organism evidence="1 2">
    <name type="scientific">Trypanosoma brucei brucei (strain 927/4 GUTat10.1)</name>
    <dbReference type="NCBI Taxonomy" id="185431"/>
    <lineage>
        <taxon>Eukaryota</taxon>
        <taxon>Discoba</taxon>
        <taxon>Euglenozoa</taxon>
        <taxon>Kinetoplastea</taxon>
        <taxon>Metakinetoplastina</taxon>
        <taxon>Trypanosomatida</taxon>
        <taxon>Trypanosomatidae</taxon>
        <taxon>Trypanosoma</taxon>
    </lineage>
</organism>
<evidence type="ECO:0000313" key="2">
    <source>
        <dbReference type="Proteomes" id="UP000008524"/>
    </source>
</evidence>
<protein>
    <submittedName>
        <fullName evidence="1">Uncharacterized protein</fullName>
    </submittedName>
</protein>
<name>Q382F3_TRYB2</name>